<dbReference type="AlphaFoldDB" id="W0RNM8"/>
<name>W0RNM8_9BACT</name>
<dbReference type="EMBL" id="CP007129">
    <property type="protein sequence ID" value="AHG92614.1"/>
    <property type="molecule type" value="Genomic_DNA"/>
</dbReference>
<evidence type="ECO:0008006" key="3">
    <source>
        <dbReference type="Google" id="ProtNLM"/>
    </source>
</evidence>
<evidence type="ECO:0000313" key="2">
    <source>
        <dbReference type="Proteomes" id="UP000019151"/>
    </source>
</evidence>
<reference evidence="1 2" key="1">
    <citation type="journal article" date="2014" name="Genome Announc.">
        <title>Genome Sequence and Methylome of Soil Bacterium Gemmatirosa kalamazoonensis KBS708T, a Member of the Rarely Cultivated Gemmatimonadetes Phylum.</title>
        <authorList>
            <person name="Debruyn J.M."/>
            <person name="Radosevich M."/>
            <person name="Wommack K.E."/>
            <person name="Polson S.W."/>
            <person name="Hauser L.J."/>
            <person name="Fawaz M.N."/>
            <person name="Korlach J."/>
            <person name="Tsai Y.C."/>
        </authorList>
    </citation>
    <scope>NUCLEOTIDE SEQUENCE [LARGE SCALE GENOMIC DNA]</scope>
    <source>
        <strain evidence="1 2">KBS708</strain>
        <plasmid evidence="2">Plasmid 1</plasmid>
    </source>
</reference>
<geneLocation type="plasmid" evidence="1 2">
    <name>1</name>
</geneLocation>
<evidence type="ECO:0000313" key="1">
    <source>
        <dbReference type="EMBL" id="AHG92614.1"/>
    </source>
</evidence>
<dbReference type="HOGENOM" id="CLU_3153260_0_0_0"/>
<dbReference type="InParanoid" id="W0RNM8"/>
<dbReference type="Proteomes" id="UP000019151">
    <property type="component" value="Plasmid 1"/>
</dbReference>
<keyword evidence="1" id="KW-0614">Plasmid</keyword>
<accession>W0RNM8</accession>
<sequence length="48" mass="4889">MTTIVGVIGAALLFGLFSALRPRDRDGCDGRCAGCTGDGGCESRGAKR</sequence>
<dbReference type="KEGG" id="gba:J421_5079"/>
<proteinExistence type="predicted"/>
<protein>
    <recommendedName>
        <fullName evidence="3">FeoB-associated Cys-rich membrane protein</fullName>
    </recommendedName>
</protein>
<dbReference type="Pfam" id="PF12669">
    <property type="entry name" value="FeoB_associated"/>
    <property type="match status" value="1"/>
</dbReference>
<organism evidence="1 2">
    <name type="scientific">Gemmatirosa kalamazoonensis</name>
    <dbReference type="NCBI Taxonomy" id="861299"/>
    <lineage>
        <taxon>Bacteria</taxon>
        <taxon>Pseudomonadati</taxon>
        <taxon>Gemmatimonadota</taxon>
        <taxon>Gemmatimonadia</taxon>
        <taxon>Gemmatimonadales</taxon>
        <taxon>Gemmatimonadaceae</taxon>
        <taxon>Gemmatirosa</taxon>
    </lineage>
</organism>
<gene>
    <name evidence="1" type="ORF">J421_5079</name>
</gene>
<keyword evidence="2" id="KW-1185">Reference proteome</keyword>